<dbReference type="Proteomes" id="UP000838412">
    <property type="component" value="Chromosome 8"/>
</dbReference>
<keyword evidence="1" id="KW-0732">Signal</keyword>
<protein>
    <submittedName>
        <fullName evidence="2">Hypp4896 protein</fullName>
    </submittedName>
</protein>
<dbReference type="EMBL" id="OV696693">
    <property type="protein sequence ID" value="CAH1272614.1"/>
    <property type="molecule type" value="Genomic_DNA"/>
</dbReference>
<proteinExistence type="predicted"/>
<feature type="signal peptide" evidence="1">
    <location>
        <begin position="1"/>
        <end position="15"/>
    </location>
</feature>
<evidence type="ECO:0000313" key="3">
    <source>
        <dbReference type="Proteomes" id="UP000838412"/>
    </source>
</evidence>
<reference evidence="2" key="1">
    <citation type="submission" date="2022-01" db="EMBL/GenBank/DDBJ databases">
        <authorList>
            <person name="Braso-Vives M."/>
        </authorList>
    </citation>
    <scope>NUCLEOTIDE SEQUENCE</scope>
</reference>
<evidence type="ECO:0000313" key="2">
    <source>
        <dbReference type="EMBL" id="CAH1272614.1"/>
    </source>
</evidence>
<sequence>MVLGTVLLLFPLISGGSPAGDGAGTGTHAVGGRADTEVLAVTEALQRAVRFFSDSYTETNLDGLYGLRVAEVEIKSFHLQLTLTAPTISSGIDVLLPRFPPSIYHLYPLVNKEHDPA</sequence>
<gene>
    <name evidence="2" type="primary">Hypp4896</name>
    <name evidence="2" type="ORF">BLAG_LOCUS24213</name>
</gene>
<accession>A0A8K0AH54</accession>
<dbReference type="AlphaFoldDB" id="A0A8K0AH54"/>
<organism evidence="2 3">
    <name type="scientific">Branchiostoma lanceolatum</name>
    <name type="common">Common lancelet</name>
    <name type="synonym">Amphioxus lanceolatum</name>
    <dbReference type="NCBI Taxonomy" id="7740"/>
    <lineage>
        <taxon>Eukaryota</taxon>
        <taxon>Metazoa</taxon>
        <taxon>Chordata</taxon>
        <taxon>Cephalochordata</taxon>
        <taxon>Leptocardii</taxon>
        <taxon>Amphioxiformes</taxon>
        <taxon>Branchiostomatidae</taxon>
        <taxon>Branchiostoma</taxon>
    </lineage>
</organism>
<keyword evidence="3" id="KW-1185">Reference proteome</keyword>
<feature type="chain" id="PRO_5035465562" evidence="1">
    <location>
        <begin position="16"/>
        <end position="117"/>
    </location>
</feature>
<dbReference type="OrthoDB" id="10615186at2759"/>
<evidence type="ECO:0000256" key="1">
    <source>
        <dbReference type="SAM" id="SignalP"/>
    </source>
</evidence>
<name>A0A8K0AH54_BRALA</name>